<dbReference type="Proteomes" id="UP001470230">
    <property type="component" value="Unassembled WGS sequence"/>
</dbReference>
<evidence type="ECO:0000256" key="2">
    <source>
        <dbReference type="ARBA" id="ARBA00022741"/>
    </source>
</evidence>
<gene>
    <name evidence="7" type="ORF">M9Y10_025608</name>
</gene>
<protein>
    <recommendedName>
        <fullName evidence="6">Protein kinase domain-containing protein</fullName>
    </recommendedName>
</protein>
<keyword evidence="3 4" id="KW-0067">ATP-binding</keyword>
<dbReference type="PANTHER" id="PTHR44329:SF214">
    <property type="entry name" value="PROTEIN KINASE DOMAIN-CONTAINING PROTEIN"/>
    <property type="match status" value="1"/>
</dbReference>
<dbReference type="PROSITE" id="PS00108">
    <property type="entry name" value="PROTEIN_KINASE_ST"/>
    <property type="match status" value="1"/>
</dbReference>
<sequence length="346" mass="39675">MHSIDPSDFEVENDFIGEGNFGQVSLVHPKDNINLKVALKKIPVDPDNEDIENIFKNEVSILSSLQHPNIQDLIGYSYPSDEDQTFKIYSKYVPNSTLGDILTEDQLSSKNKILNSTQLSIIVYGIASAMSYLHSKKIVHRDLKPENIFLDENFYPVLSDFGLSRFCDDNFNIADCLGTPYFMAPELFLKEEVTGLSNKIDVYAFGVTLLSLFTTNYKFEGMQPRTITQLINKVTSGKRFVIPKEVPNFYANLIQRCWANDPEERPSFDKIVEELEQNNEFIFEGSNVEEVKKYIKQTKNIDEINKRKELLVISSSSSPSSSDDEINFENDNEIYTKTEEYGFNYF</sequence>
<dbReference type="InterPro" id="IPR051681">
    <property type="entry name" value="Ser/Thr_Kinases-Pseudokinases"/>
</dbReference>
<evidence type="ECO:0000256" key="3">
    <source>
        <dbReference type="ARBA" id="ARBA00022840"/>
    </source>
</evidence>
<keyword evidence="2 4" id="KW-0547">Nucleotide-binding</keyword>
<dbReference type="InterPro" id="IPR011009">
    <property type="entry name" value="Kinase-like_dom_sf"/>
</dbReference>
<comment type="similarity">
    <text evidence="5">Belongs to the protein kinase superfamily.</text>
</comment>
<keyword evidence="1 5" id="KW-0418">Kinase</keyword>
<dbReference type="PANTHER" id="PTHR44329">
    <property type="entry name" value="SERINE/THREONINE-PROTEIN KINASE TNNI3K-RELATED"/>
    <property type="match status" value="1"/>
</dbReference>
<dbReference type="EMBL" id="JAPFFF010000037">
    <property type="protein sequence ID" value="KAK8842744.1"/>
    <property type="molecule type" value="Genomic_DNA"/>
</dbReference>
<accession>A0ABR2H966</accession>
<organism evidence="7 8">
    <name type="scientific">Tritrichomonas musculus</name>
    <dbReference type="NCBI Taxonomy" id="1915356"/>
    <lineage>
        <taxon>Eukaryota</taxon>
        <taxon>Metamonada</taxon>
        <taxon>Parabasalia</taxon>
        <taxon>Tritrichomonadida</taxon>
        <taxon>Tritrichomonadidae</taxon>
        <taxon>Tritrichomonas</taxon>
    </lineage>
</organism>
<keyword evidence="1 5" id="KW-0723">Serine/threonine-protein kinase</keyword>
<dbReference type="InterPro" id="IPR000719">
    <property type="entry name" value="Prot_kinase_dom"/>
</dbReference>
<proteinExistence type="inferred from homology"/>
<evidence type="ECO:0000313" key="7">
    <source>
        <dbReference type="EMBL" id="KAK8842744.1"/>
    </source>
</evidence>
<evidence type="ECO:0000256" key="1">
    <source>
        <dbReference type="ARBA" id="ARBA00022527"/>
    </source>
</evidence>
<evidence type="ECO:0000256" key="4">
    <source>
        <dbReference type="PROSITE-ProRule" id="PRU10141"/>
    </source>
</evidence>
<dbReference type="Pfam" id="PF00069">
    <property type="entry name" value="Pkinase"/>
    <property type="match status" value="1"/>
</dbReference>
<dbReference type="PRINTS" id="PR00109">
    <property type="entry name" value="TYRKINASE"/>
</dbReference>
<dbReference type="PROSITE" id="PS00107">
    <property type="entry name" value="PROTEIN_KINASE_ATP"/>
    <property type="match status" value="1"/>
</dbReference>
<dbReference type="SMART" id="SM00220">
    <property type="entry name" value="S_TKc"/>
    <property type="match status" value="1"/>
</dbReference>
<dbReference type="PROSITE" id="PS50011">
    <property type="entry name" value="PROTEIN_KINASE_DOM"/>
    <property type="match status" value="1"/>
</dbReference>
<comment type="caution">
    <text evidence="7">The sequence shown here is derived from an EMBL/GenBank/DDBJ whole genome shotgun (WGS) entry which is preliminary data.</text>
</comment>
<dbReference type="SUPFAM" id="SSF56112">
    <property type="entry name" value="Protein kinase-like (PK-like)"/>
    <property type="match status" value="1"/>
</dbReference>
<keyword evidence="1 5" id="KW-0808">Transferase</keyword>
<dbReference type="InterPro" id="IPR017441">
    <property type="entry name" value="Protein_kinase_ATP_BS"/>
</dbReference>
<dbReference type="InterPro" id="IPR001245">
    <property type="entry name" value="Ser-Thr/Tyr_kinase_cat_dom"/>
</dbReference>
<dbReference type="InterPro" id="IPR008271">
    <property type="entry name" value="Ser/Thr_kinase_AS"/>
</dbReference>
<evidence type="ECO:0000259" key="6">
    <source>
        <dbReference type="PROSITE" id="PS50011"/>
    </source>
</evidence>
<feature type="binding site" evidence="4">
    <location>
        <position position="40"/>
    </location>
    <ligand>
        <name>ATP</name>
        <dbReference type="ChEBI" id="CHEBI:30616"/>
    </ligand>
</feature>
<feature type="domain" description="Protein kinase" evidence="6">
    <location>
        <begin position="10"/>
        <end position="282"/>
    </location>
</feature>
<keyword evidence="8" id="KW-1185">Reference proteome</keyword>
<name>A0ABR2H966_9EUKA</name>
<evidence type="ECO:0000313" key="8">
    <source>
        <dbReference type="Proteomes" id="UP001470230"/>
    </source>
</evidence>
<dbReference type="Gene3D" id="1.10.510.10">
    <property type="entry name" value="Transferase(Phosphotransferase) domain 1"/>
    <property type="match status" value="1"/>
</dbReference>
<reference evidence="7 8" key="1">
    <citation type="submission" date="2024-04" db="EMBL/GenBank/DDBJ databases">
        <title>Tritrichomonas musculus Genome.</title>
        <authorList>
            <person name="Alves-Ferreira E."/>
            <person name="Grigg M."/>
            <person name="Lorenzi H."/>
            <person name="Galac M."/>
        </authorList>
    </citation>
    <scope>NUCLEOTIDE SEQUENCE [LARGE SCALE GENOMIC DNA]</scope>
    <source>
        <strain evidence="7 8">EAF2021</strain>
    </source>
</reference>
<evidence type="ECO:0000256" key="5">
    <source>
        <dbReference type="RuleBase" id="RU000304"/>
    </source>
</evidence>